<dbReference type="KEGG" id="pll:I858_006910"/>
<evidence type="ECO:0000313" key="2">
    <source>
        <dbReference type="Proteomes" id="UP000053354"/>
    </source>
</evidence>
<protein>
    <submittedName>
        <fullName evidence="1">Uncharacterized protein</fullName>
    </submittedName>
</protein>
<dbReference type="EMBL" id="CP016540">
    <property type="protein sequence ID" value="ANU26756.1"/>
    <property type="molecule type" value="Genomic_DNA"/>
</dbReference>
<proteinExistence type="predicted"/>
<dbReference type="RefSeq" id="WP_049693871.1">
    <property type="nucleotide sequence ID" value="NZ_CP016540.2"/>
</dbReference>
<keyword evidence="2" id="KW-1185">Reference proteome</keyword>
<dbReference type="AlphaFoldDB" id="A0A1B1S0Q5"/>
<sequence>MSNRHTKKEGNCNVKTEPRRLNKQPVEWELSELEKNTVKYFSEYSERPEEAIVGRLIVGLLEDENFVGWVRNKKNNKRILKELELKLNDDL</sequence>
<dbReference type="Proteomes" id="UP000053354">
    <property type="component" value="Chromosome"/>
</dbReference>
<accession>A0A1B1S0Q5</accession>
<name>A0A1B1S0Q5_9BACL</name>
<evidence type="ECO:0000313" key="1">
    <source>
        <dbReference type="EMBL" id="ANU26756.1"/>
    </source>
</evidence>
<reference evidence="1" key="1">
    <citation type="submission" date="2016-10" db="EMBL/GenBank/DDBJ databases">
        <authorList>
            <person name="See-Too W.S."/>
        </authorList>
    </citation>
    <scope>NUCLEOTIDE SEQUENCE</scope>
    <source>
        <strain evidence="1">L10.15</strain>
    </source>
</reference>
<gene>
    <name evidence="1" type="ORF">I858_006910</name>
</gene>
<dbReference type="OrthoDB" id="2880511at2"/>
<organism evidence="1 2">
    <name type="scientific">Planococcus versutus</name>
    <dbReference type="NCBI Taxonomy" id="1302659"/>
    <lineage>
        <taxon>Bacteria</taxon>
        <taxon>Bacillati</taxon>
        <taxon>Bacillota</taxon>
        <taxon>Bacilli</taxon>
        <taxon>Bacillales</taxon>
        <taxon>Caryophanaceae</taxon>
        <taxon>Planococcus</taxon>
    </lineage>
</organism>